<feature type="compositionally biased region" description="Basic and acidic residues" evidence="1">
    <location>
        <begin position="134"/>
        <end position="150"/>
    </location>
</feature>
<evidence type="ECO:0000256" key="1">
    <source>
        <dbReference type="SAM" id="MobiDB-lite"/>
    </source>
</evidence>
<name>A0A8F5RB02_9VIRU</name>
<reference evidence="2" key="1">
    <citation type="submission" date="2021-04" db="EMBL/GenBank/DDBJ databases">
        <title>Genomes of microviruses identified in yellow-bellied marmot fecal samples.</title>
        <authorList>
            <person name="Varsani A."/>
            <person name="Kraberger S."/>
            <person name="Chatterjee A."/>
            <person name="Richet C."/>
            <person name="Fontenele R.S."/>
            <person name="Schmidlin K."/>
            <person name="Blumstein D.T."/>
        </authorList>
    </citation>
    <scope>NUCLEOTIDE SEQUENCE</scope>
    <source>
        <strain evidence="2">Mar39</strain>
    </source>
</reference>
<proteinExistence type="predicted"/>
<protein>
    <submittedName>
        <fullName evidence="2">Internal scaffolding protein</fullName>
    </submittedName>
</protein>
<dbReference type="InterPro" id="IPR014131">
    <property type="entry name" value="Chlamydia_phage_Vp3"/>
</dbReference>
<dbReference type="Pfam" id="PF09675">
    <property type="entry name" value="Chlamy_scaf"/>
    <property type="match status" value="1"/>
</dbReference>
<dbReference type="EMBL" id="MZ089785">
    <property type="protein sequence ID" value="QXN75190.1"/>
    <property type="molecule type" value="Genomic_DNA"/>
</dbReference>
<organism evidence="2">
    <name type="scientific">Microvirus mar39</name>
    <dbReference type="NCBI Taxonomy" id="2851173"/>
    <lineage>
        <taxon>Viruses</taxon>
        <taxon>Monodnaviria</taxon>
        <taxon>Sangervirae</taxon>
        <taxon>Phixviricota</taxon>
        <taxon>Malgrandaviricetes</taxon>
        <taxon>Petitvirales</taxon>
        <taxon>Microviridae</taxon>
    </lineage>
</organism>
<accession>A0A8F5RB02</accession>
<evidence type="ECO:0000313" key="2">
    <source>
        <dbReference type="EMBL" id="QXN75190.1"/>
    </source>
</evidence>
<feature type="region of interest" description="Disordered" evidence="1">
    <location>
        <begin position="134"/>
        <end position="157"/>
    </location>
</feature>
<sequence length="157" mass="18623">MIMEFKNRTFRERAQQNFDPEKITFKKNGKEINVYDFIQEGREDTEIYPTLEKYGCIDKMMLNREDVYADYTELQKMRDLRGVKDFENQAKTMFYNLPTEVRKEFDNDINKFTKNADKYIDKLKAEDAKKAEELKKMNESAEPVKTETLAKGEAING</sequence>